<dbReference type="EMBL" id="QEVW01000009">
    <property type="protein sequence ID" value="RAW14515.1"/>
    <property type="molecule type" value="Genomic_DNA"/>
</dbReference>
<gene>
    <name evidence="2" type="ORF">DC345_16345</name>
</gene>
<dbReference type="Proteomes" id="UP000250642">
    <property type="component" value="Unassembled WGS sequence"/>
</dbReference>
<accession>A0A329QQ64</accession>
<reference evidence="2 3" key="1">
    <citation type="submission" date="2018-04" db="EMBL/GenBank/DDBJ databases">
        <title>Paenibacillus taichungensis Genome sequencing and assembly.</title>
        <authorList>
            <person name="Xu J."/>
            <person name="Rensing C."/>
            <person name="Mazhar H.S."/>
        </authorList>
    </citation>
    <scope>NUCLEOTIDE SEQUENCE [LARGE SCALE GENOMIC DNA]</scope>
    <source>
        <strain evidence="2 3">NC1</strain>
    </source>
</reference>
<organism evidence="2 3">
    <name type="scientific">Paenibacillus taichungensis</name>
    <dbReference type="NCBI Taxonomy" id="484184"/>
    <lineage>
        <taxon>Bacteria</taxon>
        <taxon>Bacillati</taxon>
        <taxon>Bacillota</taxon>
        <taxon>Bacilli</taxon>
        <taxon>Bacillales</taxon>
        <taxon>Paenibacillaceae</taxon>
        <taxon>Paenibacillus</taxon>
    </lineage>
</organism>
<protein>
    <recommendedName>
        <fullName evidence="4">DUF2188 domain-containing protein</fullName>
    </recommendedName>
</protein>
<dbReference type="InterPro" id="IPR018691">
    <property type="entry name" value="DUF2188"/>
</dbReference>
<feature type="compositionally biased region" description="Basic and acidic residues" evidence="1">
    <location>
        <begin position="47"/>
        <end position="78"/>
    </location>
</feature>
<evidence type="ECO:0000256" key="1">
    <source>
        <dbReference type="SAM" id="MobiDB-lite"/>
    </source>
</evidence>
<evidence type="ECO:0008006" key="4">
    <source>
        <dbReference type="Google" id="ProtNLM"/>
    </source>
</evidence>
<feature type="region of interest" description="Disordered" evidence="1">
    <location>
        <begin position="130"/>
        <end position="157"/>
    </location>
</feature>
<evidence type="ECO:0000313" key="2">
    <source>
        <dbReference type="EMBL" id="RAW14515.1"/>
    </source>
</evidence>
<name>A0A329QQ64_9BACL</name>
<proteinExistence type="predicted"/>
<dbReference type="AlphaFoldDB" id="A0A329QQ64"/>
<evidence type="ECO:0000313" key="3">
    <source>
        <dbReference type="Proteomes" id="UP000250642"/>
    </source>
</evidence>
<feature type="compositionally biased region" description="Basic and acidic residues" evidence="1">
    <location>
        <begin position="130"/>
        <end position="148"/>
    </location>
</feature>
<comment type="caution">
    <text evidence="2">The sequence shown here is derived from an EMBL/GenBank/DDBJ whole genome shotgun (WGS) entry which is preliminary data.</text>
</comment>
<dbReference type="Pfam" id="PF09954">
    <property type="entry name" value="DUF2188"/>
    <property type="match status" value="1"/>
</dbReference>
<feature type="region of interest" description="Disordered" evidence="1">
    <location>
        <begin position="46"/>
        <end position="116"/>
    </location>
</feature>
<sequence>MPWNKQDYPVSMKNLEPRVRHKAIEIANALLDDGYEEGRSIAIATAKAEEWDENHPTSKNSKQDTKHSSSDSKSEHGKSSSPRRHSEPVSSSKSHDNIHVVPTDSGWAIKEEGHSKSLATFRTKAEAVDAAKEKSEKQNIRAIIHNEDGQIASSIKP</sequence>
<dbReference type="RefSeq" id="WP_113053973.1">
    <property type="nucleotide sequence ID" value="NZ_QEVW01000009.1"/>
</dbReference>